<evidence type="ECO:0000313" key="4">
    <source>
        <dbReference type="EMBL" id="MET3792514.1"/>
    </source>
</evidence>
<feature type="domain" description="Enoyl reductase (ER)" evidence="3">
    <location>
        <begin position="25"/>
        <end position="336"/>
    </location>
</feature>
<dbReference type="InterPro" id="IPR047618">
    <property type="entry name" value="QOR-like"/>
</dbReference>
<dbReference type="InterPro" id="IPR036291">
    <property type="entry name" value="NAD(P)-bd_dom_sf"/>
</dbReference>
<dbReference type="PANTHER" id="PTHR48106">
    <property type="entry name" value="QUINONE OXIDOREDUCTASE PIG3-RELATED"/>
    <property type="match status" value="1"/>
</dbReference>
<dbReference type="InterPro" id="IPR013154">
    <property type="entry name" value="ADH-like_N"/>
</dbReference>
<organism evidence="4 5">
    <name type="scientific">Aquamicrobium terrae</name>
    <dbReference type="NCBI Taxonomy" id="1324945"/>
    <lineage>
        <taxon>Bacteria</taxon>
        <taxon>Pseudomonadati</taxon>
        <taxon>Pseudomonadota</taxon>
        <taxon>Alphaproteobacteria</taxon>
        <taxon>Hyphomicrobiales</taxon>
        <taxon>Phyllobacteriaceae</taxon>
        <taxon>Aquamicrobium</taxon>
    </lineage>
</organism>
<keyword evidence="5" id="KW-1185">Reference proteome</keyword>
<dbReference type="PANTHER" id="PTHR48106:SF13">
    <property type="entry name" value="QUINONE OXIDOREDUCTASE-RELATED"/>
    <property type="match status" value="1"/>
</dbReference>
<dbReference type="InterPro" id="IPR013149">
    <property type="entry name" value="ADH-like_C"/>
</dbReference>
<keyword evidence="1" id="KW-0521">NADP</keyword>
<dbReference type="Pfam" id="PF08240">
    <property type="entry name" value="ADH_N"/>
    <property type="match status" value="1"/>
</dbReference>
<evidence type="ECO:0000256" key="2">
    <source>
        <dbReference type="ARBA" id="ARBA00023002"/>
    </source>
</evidence>
<dbReference type="InterPro" id="IPR020843">
    <property type="entry name" value="ER"/>
</dbReference>
<dbReference type="GO" id="GO:0003960">
    <property type="term" value="F:quinone reductase (NADPH) activity"/>
    <property type="evidence" value="ECO:0007669"/>
    <property type="project" value="UniProtKB-EC"/>
</dbReference>
<dbReference type="RefSeq" id="WP_354195595.1">
    <property type="nucleotide sequence ID" value="NZ_JBEPML010000008.1"/>
</dbReference>
<evidence type="ECO:0000256" key="1">
    <source>
        <dbReference type="ARBA" id="ARBA00022857"/>
    </source>
</evidence>
<keyword evidence="2 4" id="KW-0560">Oxidoreductase</keyword>
<dbReference type="SMART" id="SM00829">
    <property type="entry name" value="PKS_ER"/>
    <property type="match status" value="1"/>
</dbReference>
<dbReference type="SUPFAM" id="SSF51735">
    <property type="entry name" value="NAD(P)-binding Rossmann-fold domains"/>
    <property type="match status" value="1"/>
</dbReference>
<evidence type="ECO:0000259" key="3">
    <source>
        <dbReference type="SMART" id="SM00829"/>
    </source>
</evidence>
<dbReference type="CDD" id="cd05286">
    <property type="entry name" value="QOR2"/>
    <property type="match status" value="1"/>
</dbReference>
<dbReference type="EMBL" id="JBEPML010000008">
    <property type="protein sequence ID" value="MET3792514.1"/>
    <property type="molecule type" value="Genomic_DNA"/>
</dbReference>
<evidence type="ECO:0000313" key="5">
    <source>
        <dbReference type="Proteomes" id="UP001549076"/>
    </source>
</evidence>
<proteinExistence type="predicted"/>
<dbReference type="Gene3D" id="3.90.180.10">
    <property type="entry name" value="Medium-chain alcohol dehydrogenases, catalytic domain"/>
    <property type="match status" value="1"/>
</dbReference>
<name>A0ABV2N0C8_9HYPH</name>
<sequence length="338" mass="35804">MTLTSKGASTMQHETNYAIRIGSQGSPDVMNVVPISVDGPGKGEVLVRNLAVGFNFIDISQRDGRAHLTLPSGLGHEGVAIVDALGEGVRDFSVGERVAYINAGIGAYATRRIVKADRLIRVPDELETDQVAAFLFKGLTAQYLVRRTFKVAAGDLVVVHAAAGGVGSIVSGWARSLGATVIGTVGSDGKRGAALAAGCVAAVNYTNENWVDEILEKTGGRKAEVVYDSVGKNTVLKSLDCLKPFGLLVVFGMASGPSPAIDPELLNVKGCLFMTRPSVFTHNATTGLLRANAAELFETIRRSSFPWPTITKFPLSDVVKVHRAVEQRQLTGSVVFIP</sequence>
<dbReference type="EC" id="1.6.5.5" evidence="4"/>
<accession>A0ABV2N0C8</accession>
<protein>
    <submittedName>
        <fullName evidence="4">NADPH2:quinone reductase</fullName>
        <ecNumber evidence="4">1.6.5.5</ecNumber>
    </submittedName>
</protein>
<dbReference type="Gene3D" id="3.40.50.720">
    <property type="entry name" value="NAD(P)-binding Rossmann-like Domain"/>
    <property type="match status" value="1"/>
</dbReference>
<dbReference type="SUPFAM" id="SSF50129">
    <property type="entry name" value="GroES-like"/>
    <property type="match status" value="1"/>
</dbReference>
<reference evidence="4 5" key="1">
    <citation type="submission" date="2024-06" db="EMBL/GenBank/DDBJ databases">
        <title>Genomic Encyclopedia of Type Strains, Phase IV (KMG-IV): sequencing the most valuable type-strain genomes for metagenomic binning, comparative biology and taxonomic classification.</title>
        <authorList>
            <person name="Goeker M."/>
        </authorList>
    </citation>
    <scope>NUCLEOTIDE SEQUENCE [LARGE SCALE GENOMIC DNA]</scope>
    <source>
        <strain evidence="4 5">DSM 27865</strain>
    </source>
</reference>
<dbReference type="Pfam" id="PF00107">
    <property type="entry name" value="ADH_zinc_N"/>
    <property type="match status" value="1"/>
</dbReference>
<gene>
    <name evidence="4" type="ORF">ABID37_002731</name>
</gene>
<dbReference type="InterPro" id="IPR011032">
    <property type="entry name" value="GroES-like_sf"/>
</dbReference>
<comment type="caution">
    <text evidence="4">The sequence shown here is derived from an EMBL/GenBank/DDBJ whole genome shotgun (WGS) entry which is preliminary data.</text>
</comment>
<dbReference type="Proteomes" id="UP001549076">
    <property type="component" value="Unassembled WGS sequence"/>
</dbReference>